<dbReference type="GO" id="GO:0097169">
    <property type="term" value="C:AIM2 inflammasome complex"/>
    <property type="evidence" value="ECO:0007669"/>
    <property type="project" value="TreeGrafter"/>
</dbReference>
<dbReference type="Pfam" id="PF00656">
    <property type="entry name" value="Peptidase_C14"/>
    <property type="match status" value="1"/>
</dbReference>
<evidence type="ECO:0000259" key="5">
    <source>
        <dbReference type="PROSITE" id="PS50824"/>
    </source>
</evidence>
<reference evidence="6 7" key="1">
    <citation type="journal article" date="2021" name="Cell">
        <title>Tracing the genetic footprints of vertebrate landing in non-teleost ray-finned fishes.</title>
        <authorList>
            <person name="Bi X."/>
            <person name="Wang K."/>
            <person name="Yang L."/>
            <person name="Pan H."/>
            <person name="Jiang H."/>
            <person name="Wei Q."/>
            <person name="Fang M."/>
            <person name="Yu H."/>
            <person name="Zhu C."/>
            <person name="Cai Y."/>
            <person name="He Y."/>
            <person name="Gan X."/>
            <person name="Zeng H."/>
            <person name="Yu D."/>
            <person name="Zhu Y."/>
            <person name="Jiang H."/>
            <person name="Qiu Q."/>
            <person name="Yang H."/>
            <person name="Zhang Y.E."/>
            <person name="Wang W."/>
            <person name="Zhu M."/>
            <person name="He S."/>
            <person name="Zhang G."/>
        </authorList>
    </citation>
    <scope>NUCLEOTIDE SEQUENCE [LARGE SCALE GENOMIC DNA]</scope>
    <source>
        <strain evidence="6">Bchr_013</strain>
    </source>
</reference>
<feature type="non-terminal residue" evidence="6">
    <location>
        <position position="400"/>
    </location>
</feature>
<dbReference type="GO" id="GO:0050727">
    <property type="term" value="P:regulation of inflammatory response"/>
    <property type="evidence" value="ECO:0007669"/>
    <property type="project" value="TreeGrafter"/>
</dbReference>
<gene>
    <name evidence="6" type="primary">Casp14</name>
    <name evidence="6" type="ORF">GTO96_0007350</name>
</gene>
<dbReference type="InterPro" id="IPR001309">
    <property type="entry name" value="Pept_C14_p20"/>
</dbReference>
<evidence type="ECO:0000259" key="3">
    <source>
        <dbReference type="PROSITE" id="PS50207"/>
    </source>
</evidence>
<evidence type="ECO:0000313" key="7">
    <source>
        <dbReference type="Proteomes" id="UP000886611"/>
    </source>
</evidence>
<evidence type="ECO:0000256" key="1">
    <source>
        <dbReference type="ARBA" id="ARBA00010134"/>
    </source>
</evidence>
<dbReference type="SMART" id="SM00115">
    <property type="entry name" value="CASc"/>
    <property type="match status" value="1"/>
</dbReference>
<comment type="similarity">
    <text evidence="1 2">Belongs to the peptidase C14A family.</text>
</comment>
<dbReference type="Pfam" id="PF02758">
    <property type="entry name" value="PYRIN"/>
    <property type="match status" value="1"/>
</dbReference>
<dbReference type="GO" id="GO:0072559">
    <property type="term" value="C:NLRP3 inflammasome complex"/>
    <property type="evidence" value="ECO:0007669"/>
    <property type="project" value="TreeGrafter"/>
</dbReference>
<evidence type="ECO:0000313" key="6">
    <source>
        <dbReference type="EMBL" id="KAG2455863.1"/>
    </source>
</evidence>
<accession>A0A8X8BEQ8</accession>
<dbReference type="PANTHER" id="PTHR47901:SF3">
    <property type="entry name" value="CASPASE-1"/>
    <property type="match status" value="1"/>
</dbReference>
<dbReference type="Gene3D" id="3.40.50.1460">
    <property type="match status" value="1"/>
</dbReference>
<organism evidence="6 7">
    <name type="scientific">Polypterus senegalus</name>
    <name type="common">Senegal bichir</name>
    <dbReference type="NCBI Taxonomy" id="55291"/>
    <lineage>
        <taxon>Eukaryota</taxon>
        <taxon>Metazoa</taxon>
        <taxon>Chordata</taxon>
        <taxon>Craniata</taxon>
        <taxon>Vertebrata</taxon>
        <taxon>Euteleostomi</taxon>
        <taxon>Actinopterygii</taxon>
        <taxon>Polypteriformes</taxon>
        <taxon>Polypteridae</taxon>
        <taxon>Polypterus</taxon>
    </lineage>
</organism>
<protein>
    <submittedName>
        <fullName evidence="6">CASPE protein</fullName>
    </submittedName>
</protein>
<dbReference type="PROSITE" id="PS50208">
    <property type="entry name" value="CASPASE_P20"/>
    <property type="match status" value="1"/>
</dbReference>
<proteinExistence type="inferred from homology"/>
<dbReference type="InterPro" id="IPR029030">
    <property type="entry name" value="Caspase-like_dom_sf"/>
</dbReference>
<dbReference type="PROSITE" id="PS01122">
    <property type="entry name" value="CASPASE_CYS"/>
    <property type="match status" value="1"/>
</dbReference>
<dbReference type="InterPro" id="IPR011029">
    <property type="entry name" value="DEATH-like_dom_sf"/>
</dbReference>
<evidence type="ECO:0000256" key="2">
    <source>
        <dbReference type="RuleBase" id="RU003971"/>
    </source>
</evidence>
<dbReference type="SUPFAM" id="SSF47986">
    <property type="entry name" value="DEATH domain"/>
    <property type="match status" value="1"/>
</dbReference>
<comment type="caution">
    <text evidence="6">The sequence shown here is derived from an EMBL/GenBank/DDBJ whole genome shotgun (WGS) entry which is preliminary data.</text>
</comment>
<dbReference type="SUPFAM" id="SSF52129">
    <property type="entry name" value="Caspase-like"/>
    <property type="match status" value="1"/>
</dbReference>
<dbReference type="PRINTS" id="PR00376">
    <property type="entry name" value="IL1BCENZYME"/>
</dbReference>
<keyword evidence="7" id="KW-1185">Reference proteome</keyword>
<dbReference type="GO" id="GO:0004197">
    <property type="term" value="F:cysteine-type endopeptidase activity"/>
    <property type="evidence" value="ECO:0007669"/>
    <property type="project" value="InterPro"/>
</dbReference>
<dbReference type="InterPro" id="IPR004020">
    <property type="entry name" value="DAPIN"/>
</dbReference>
<dbReference type="EMBL" id="JAATIS010009265">
    <property type="protein sequence ID" value="KAG2455863.1"/>
    <property type="molecule type" value="Genomic_DNA"/>
</dbReference>
<dbReference type="InterPro" id="IPR033139">
    <property type="entry name" value="Caspase_cys_AS"/>
</dbReference>
<dbReference type="GO" id="GO:0006508">
    <property type="term" value="P:proteolysis"/>
    <property type="evidence" value="ECO:0007669"/>
    <property type="project" value="InterPro"/>
</dbReference>
<feature type="domain" description="Pyrin" evidence="5">
    <location>
        <begin position="1"/>
        <end position="90"/>
    </location>
</feature>
<name>A0A8X8BEQ8_POLSE</name>
<feature type="domain" description="Caspase family p10" evidence="3">
    <location>
        <begin position="260"/>
        <end position="323"/>
    </location>
</feature>
<dbReference type="InterPro" id="IPR002398">
    <property type="entry name" value="Pept_C14"/>
</dbReference>
<sequence length="400" mass="45982">MSDVYDLVLNVIDDLTKDEFERFKSYLEKVENENGGTIKKYKIEEVTRNKLVEEIISHFTKEHAIEKTRFVLKKIPRLDLAGTLPSSGRIDCPAETTLKRKHGAECGEFSAAKQRKYDLQPMRRGLVLCVTDGREGSEEDLKNISKIFTKKRINFVKVINPRGEEILPKIKTFRDEINNAREDTSCSFVVLMSHGNQDVIKGVDNMEEKLQNLFTLFNNEQCPKLQNKPKVFIIQACRGSVKDKGTPYIDDDTDFEKENIVRMLPTTSDTLVVYASMPGYVAIRNPVLGSRLITEMTTIFETFSDQHHIVDLFTMFVLKVQEDNEMPEAQRSMQAADANSINVLRCVFSLKVQFPIFRSRKVSPFAKLFSSENTCCMKPKVTEHEYVRGLEDEEAHQKIW</sequence>
<dbReference type="Gene3D" id="1.10.533.10">
    <property type="entry name" value="Death Domain, Fas"/>
    <property type="match status" value="1"/>
</dbReference>
<feature type="domain" description="Caspase family p20" evidence="4">
    <location>
        <begin position="134"/>
        <end position="241"/>
    </location>
</feature>
<dbReference type="InterPro" id="IPR011600">
    <property type="entry name" value="Pept_C14_caspase"/>
</dbReference>
<feature type="non-terminal residue" evidence="6">
    <location>
        <position position="1"/>
    </location>
</feature>
<dbReference type="SMART" id="SM01289">
    <property type="entry name" value="PYRIN"/>
    <property type="match status" value="1"/>
</dbReference>
<dbReference type="AlphaFoldDB" id="A0A8X8BEQ8"/>
<dbReference type="GO" id="GO:0072557">
    <property type="term" value="C:IPAF inflammasome complex"/>
    <property type="evidence" value="ECO:0007669"/>
    <property type="project" value="TreeGrafter"/>
</dbReference>
<dbReference type="InterPro" id="IPR015917">
    <property type="entry name" value="Pept_C14A"/>
</dbReference>
<dbReference type="PANTHER" id="PTHR47901">
    <property type="entry name" value="CASPASE RECRUITMENT DOMAIN-CONTAINING PROTEIN 18"/>
    <property type="match status" value="1"/>
</dbReference>
<dbReference type="PROSITE" id="PS50824">
    <property type="entry name" value="DAPIN"/>
    <property type="match status" value="1"/>
</dbReference>
<dbReference type="InterPro" id="IPR002138">
    <property type="entry name" value="Pept_C14_p10"/>
</dbReference>
<dbReference type="PROSITE" id="PS50207">
    <property type="entry name" value="CASPASE_P10"/>
    <property type="match status" value="1"/>
</dbReference>
<dbReference type="Proteomes" id="UP000886611">
    <property type="component" value="Unassembled WGS sequence"/>
</dbReference>
<evidence type="ECO:0000259" key="4">
    <source>
        <dbReference type="PROSITE" id="PS50208"/>
    </source>
</evidence>